<comment type="caution">
    <text evidence="4">The sequence shown here is derived from an EMBL/GenBank/DDBJ whole genome shotgun (WGS) entry which is preliminary data.</text>
</comment>
<dbReference type="Proteomes" id="UP001566132">
    <property type="component" value="Unassembled WGS sequence"/>
</dbReference>
<dbReference type="GO" id="GO:0005634">
    <property type="term" value="C:nucleus"/>
    <property type="evidence" value="ECO:0007669"/>
    <property type="project" value="UniProtKB-SubCell"/>
</dbReference>
<comment type="subcellular location">
    <subcellularLocation>
        <location evidence="1">Nucleus</location>
    </subcellularLocation>
</comment>
<evidence type="ECO:0000256" key="2">
    <source>
        <dbReference type="SAM" id="MobiDB-lite"/>
    </source>
</evidence>
<dbReference type="SMART" id="SM00717">
    <property type="entry name" value="SANT"/>
    <property type="match status" value="1"/>
</dbReference>
<proteinExistence type="predicted"/>
<dbReference type="InterPro" id="IPR001005">
    <property type="entry name" value="SANT/Myb"/>
</dbReference>
<accession>A0ABD1EGX5</accession>
<evidence type="ECO:0000313" key="4">
    <source>
        <dbReference type="EMBL" id="KAL1493949.1"/>
    </source>
</evidence>
<dbReference type="InterPro" id="IPR009057">
    <property type="entry name" value="Homeodomain-like_sf"/>
</dbReference>
<protein>
    <recommendedName>
        <fullName evidence="3">Myb-like domain-containing protein</fullName>
    </recommendedName>
</protein>
<dbReference type="PROSITE" id="PS50090">
    <property type="entry name" value="MYB_LIKE"/>
    <property type="match status" value="1"/>
</dbReference>
<evidence type="ECO:0000259" key="3">
    <source>
        <dbReference type="PROSITE" id="PS50090"/>
    </source>
</evidence>
<feature type="domain" description="Myb-like" evidence="3">
    <location>
        <begin position="73"/>
        <end position="129"/>
    </location>
</feature>
<feature type="region of interest" description="Disordered" evidence="2">
    <location>
        <begin position="190"/>
        <end position="217"/>
    </location>
</feature>
<dbReference type="PANTHER" id="PTHR31307">
    <property type="entry name" value="TRIHELIX TRANSCRIPTION FACTOR ASIL2"/>
    <property type="match status" value="1"/>
</dbReference>
<organism evidence="4 5">
    <name type="scientific">Hypothenemus hampei</name>
    <name type="common">Coffee berry borer</name>
    <dbReference type="NCBI Taxonomy" id="57062"/>
    <lineage>
        <taxon>Eukaryota</taxon>
        <taxon>Metazoa</taxon>
        <taxon>Ecdysozoa</taxon>
        <taxon>Arthropoda</taxon>
        <taxon>Hexapoda</taxon>
        <taxon>Insecta</taxon>
        <taxon>Pterygota</taxon>
        <taxon>Neoptera</taxon>
        <taxon>Endopterygota</taxon>
        <taxon>Coleoptera</taxon>
        <taxon>Polyphaga</taxon>
        <taxon>Cucujiformia</taxon>
        <taxon>Curculionidae</taxon>
        <taxon>Scolytinae</taxon>
        <taxon>Hypothenemus</taxon>
    </lineage>
</organism>
<evidence type="ECO:0000256" key="1">
    <source>
        <dbReference type="ARBA" id="ARBA00004123"/>
    </source>
</evidence>
<keyword evidence="5" id="KW-1185">Reference proteome</keyword>
<dbReference type="Pfam" id="PF13837">
    <property type="entry name" value="Myb_DNA-bind_4"/>
    <property type="match status" value="1"/>
</dbReference>
<name>A0ABD1EGX5_HYPHA</name>
<feature type="compositionally biased region" description="Basic and acidic residues" evidence="2">
    <location>
        <begin position="197"/>
        <end position="214"/>
    </location>
</feature>
<dbReference type="Gene3D" id="1.10.10.60">
    <property type="entry name" value="Homeodomain-like"/>
    <property type="match status" value="1"/>
</dbReference>
<dbReference type="InterPro" id="IPR044823">
    <property type="entry name" value="ASIL1/2-like"/>
</dbReference>
<sequence length="259" mass="30802">MDLHNINQKNYRLVEKSDGSFTCEQNNILLQNIHDGSLTYVNFDLAAKIFNIEILEEVHEVPEIPETTKNCIRSTWTRNEIKSLIDLYKEYKEKFKSTTIKNDKVWHEIAQKIPNHTWEQCKNKFKYLKSKYVEKKDNMGPRASGDKTIHFEYFQEMDEIFKSSPNIAPVAIASSSRGIQNIPCLETTENKEEMEEDINKEKQGNKRKNNETVKERKKIKFLSKEIHEMREEGRNRRHQEKMEVFREFIHALKEMNNSK</sequence>
<dbReference type="SUPFAM" id="SSF46689">
    <property type="entry name" value="Homeodomain-like"/>
    <property type="match status" value="1"/>
</dbReference>
<evidence type="ECO:0000313" key="5">
    <source>
        <dbReference type="Proteomes" id="UP001566132"/>
    </source>
</evidence>
<dbReference type="EMBL" id="JBDJPC010000007">
    <property type="protein sequence ID" value="KAL1493949.1"/>
    <property type="molecule type" value="Genomic_DNA"/>
</dbReference>
<dbReference type="AlphaFoldDB" id="A0ABD1EGX5"/>
<reference evidence="4 5" key="1">
    <citation type="submission" date="2024-05" db="EMBL/GenBank/DDBJ databases">
        <title>Genetic variation in Jamaican populations of the coffee berry borer (Hypothenemus hampei).</title>
        <authorList>
            <person name="Errbii M."/>
            <person name="Myrie A."/>
        </authorList>
    </citation>
    <scope>NUCLEOTIDE SEQUENCE [LARGE SCALE GENOMIC DNA]</scope>
    <source>
        <strain evidence="4">JA-Hopewell-2020-01-JO</strain>
        <tissue evidence="4">Whole body</tissue>
    </source>
</reference>
<gene>
    <name evidence="4" type="ORF">ABEB36_009628</name>
</gene>
<dbReference type="InterPro" id="IPR044822">
    <property type="entry name" value="Myb_DNA-bind_4"/>
</dbReference>
<dbReference type="PANTHER" id="PTHR31307:SF4">
    <property type="entry name" value="TRIHELIX TRANSCRIPTION FACTOR ASIL2"/>
    <property type="match status" value="1"/>
</dbReference>